<dbReference type="EMBL" id="HBHX01021890">
    <property type="protein sequence ID" value="CAE0111554.1"/>
    <property type="molecule type" value="Transcribed_RNA"/>
</dbReference>
<evidence type="ECO:0000313" key="1">
    <source>
        <dbReference type="EMBL" id="CAE0111554.1"/>
    </source>
</evidence>
<accession>A0A7S3EY36</accession>
<organism evidence="1">
    <name type="scientific">Haptolina ericina</name>
    <dbReference type="NCBI Taxonomy" id="156174"/>
    <lineage>
        <taxon>Eukaryota</taxon>
        <taxon>Haptista</taxon>
        <taxon>Haptophyta</taxon>
        <taxon>Prymnesiophyceae</taxon>
        <taxon>Prymnesiales</taxon>
        <taxon>Prymnesiaceae</taxon>
        <taxon>Haptolina</taxon>
    </lineage>
</organism>
<gene>
    <name evidence="1" type="ORF">HERI1096_LOCUS12214</name>
</gene>
<dbReference type="AlphaFoldDB" id="A0A7S3EY36"/>
<proteinExistence type="predicted"/>
<name>A0A7S3EY36_9EUKA</name>
<sequence length="100" mass="10851">MSLQNQSLSVSASNQKARVLALFDQFRASTPERTEQWPTPLLDLVRQNSQCSCLLSLCPCQRSLVACSCGTGGSKNPSKHLQMGTVLDYIGDAMNSRNCG</sequence>
<reference evidence="1" key="1">
    <citation type="submission" date="2021-01" db="EMBL/GenBank/DDBJ databases">
        <authorList>
            <person name="Corre E."/>
            <person name="Pelletier E."/>
            <person name="Niang G."/>
            <person name="Scheremetjew M."/>
            <person name="Finn R."/>
            <person name="Kale V."/>
            <person name="Holt S."/>
            <person name="Cochrane G."/>
            <person name="Meng A."/>
            <person name="Brown T."/>
            <person name="Cohen L."/>
        </authorList>
    </citation>
    <scope>NUCLEOTIDE SEQUENCE</scope>
    <source>
        <strain evidence="1">CCMP281</strain>
    </source>
</reference>
<protein>
    <submittedName>
        <fullName evidence="1">Uncharacterized protein</fullName>
    </submittedName>
</protein>